<evidence type="ECO:0000256" key="3">
    <source>
        <dbReference type="ARBA" id="ARBA00022630"/>
    </source>
</evidence>
<comment type="similarity">
    <text evidence="2 6">Belongs to the GMC oxidoreductase family.</text>
</comment>
<evidence type="ECO:0000259" key="7">
    <source>
        <dbReference type="PROSITE" id="PS00623"/>
    </source>
</evidence>
<dbReference type="GO" id="GO:0005743">
    <property type="term" value="C:mitochondrial inner membrane"/>
    <property type="evidence" value="ECO:0007669"/>
    <property type="project" value="TreeGrafter"/>
</dbReference>
<comment type="cofactor">
    <cofactor evidence="1 5">
        <name>FAD</name>
        <dbReference type="ChEBI" id="CHEBI:57692"/>
    </cofactor>
</comment>
<evidence type="ECO:0000256" key="2">
    <source>
        <dbReference type="ARBA" id="ARBA00010790"/>
    </source>
</evidence>
<accession>A0A556U1X4</accession>
<comment type="caution">
    <text evidence="9">The sequence shown here is derived from an EMBL/GenBank/DDBJ whole genome shotgun (WGS) entry which is preliminary data.</text>
</comment>
<feature type="domain" description="Glucose-methanol-choline oxidoreductase N-terminal" evidence="8">
    <location>
        <begin position="288"/>
        <end position="302"/>
    </location>
</feature>
<evidence type="ECO:0000256" key="6">
    <source>
        <dbReference type="RuleBase" id="RU003968"/>
    </source>
</evidence>
<dbReference type="SUPFAM" id="SSF54373">
    <property type="entry name" value="FAD-linked reductases, C-terminal domain"/>
    <property type="match status" value="1"/>
</dbReference>
<protein>
    <submittedName>
        <fullName evidence="9">Choline dehydrogenase, mitochondrial</fullName>
    </submittedName>
</protein>
<dbReference type="OrthoDB" id="269227at2759"/>
<keyword evidence="3 6" id="KW-0285">Flavoprotein</keyword>
<proteinExistence type="inferred from homology"/>
<evidence type="ECO:0000313" key="9">
    <source>
        <dbReference type="EMBL" id="TSL97239.1"/>
    </source>
</evidence>
<dbReference type="EMBL" id="VCAZ01000039">
    <property type="protein sequence ID" value="TSL97239.1"/>
    <property type="molecule type" value="Genomic_DNA"/>
</dbReference>
<feature type="domain" description="Glucose-methanol-choline oxidoreductase N-terminal" evidence="7">
    <location>
        <begin position="127"/>
        <end position="150"/>
    </location>
</feature>
<dbReference type="SUPFAM" id="SSF51905">
    <property type="entry name" value="FAD/NAD(P)-binding domain"/>
    <property type="match status" value="1"/>
</dbReference>
<evidence type="ECO:0000256" key="5">
    <source>
        <dbReference type="PIRSR" id="PIRSR000137-2"/>
    </source>
</evidence>
<dbReference type="PANTHER" id="PTHR11552">
    <property type="entry name" value="GLUCOSE-METHANOL-CHOLINE GMC OXIDOREDUCTASE"/>
    <property type="match status" value="1"/>
</dbReference>
<dbReference type="PANTHER" id="PTHR11552:SF147">
    <property type="entry name" value="CHOLINE DEHYDROGENASE, MITOCHONDRIAL"/>
    <property type="match status" value="1"/>
</dbReference>
<organism evidence="9 10">
    <name type="scientific">Bagarius yarrelli</name>
    <name type="common">Goonch</name>
    <name type="synonym">Bagrus yarrelli</name>
    <dbReference type="NCBI Taxonomy" id="175774"/>
    <lineage>
        <taxon>Eukaryota</taxon>
        <taxon>Metazoa</taxon>
        <taxon>Chordata</taxon>
        <taxon>Craniata</taxon>
        <taxon>Vertebrata</taxon>
        <taxon>Euteleostomi</taxon>
        <taxon>Actinopterygii</taxon>
        <taxon>Neopterygii</taxon>
        <taxon>Teleostei</taxon>
        <taxon>Ostariophysi</taxon>
        <taxon>Siluriformes</taxon>
        <taxon>Sisoridae</taxon>
        <taxon>Sisorinae</taxon>
        <taxon>Bagarius</taxon>
    </lineage>
</organism>
<dbReference type="InterPro" id="IPR000172">
    <property type="entry name" value="GMC_OxRdtase_N"/>
</dbReference>
<feature type="binding site" evidence="5">
    <location>
        <begin position="137"/>
        <end position="140"/>
    </location>
    <ligand>
        <name>FAD</name>
        <dbReference type="ChEBI" id="CHEBI:57692"/>
    </ligand>
</feature>
<dbReference type="PROSITE" id="PS00623">
    <property type="entry name" value="GMC_OXRED_1"/>
    <property type="match status" value="1"/>
</dbReference>
<keyword evidence="10" id="KW-1185">Reference proteome</keyword>
<keyword evidence="4 5" id="KW-0274">FAD</keyword>
<dbReference type="GO" id="GO:0008812">
    <property type="term" value="F:choline dehydrogenase activity"/>
    <property type="evidence" value="ECO:0007669"/>
    <property type="project" value="TreeGrafter"/>
</dbReference>
<evidence type="ECO:0000259" key="8">
    <source>
        <dbReference type="PROSITE" id="PS00624"/>
    </source>
</evidence>
<dbReference type="NCBIfam" id="NF002550">
    <property type="entry name" value="PRK02106.1"/>
    <property type="match status" value="1"/>
</dbReference>
<evidence type="ECO:0000256" key="4">
    <source>
        <dbReference type="ARBA" id="ARBA00022827"/>
    </source>
</evidence>
<dbReference type="PROSITE" id="PS00624">
    <property type="entry name" value="GMC_OXRED_2"/>
    <property type="match status" value="1"/>
</dbReference>
<dbReference type="InterPro" id="IPR036188">
    <property type="entry name" value="FAD/NAD-bd_sf"/>
</dbReference>
<evidence type="ECO:0000256" key="1">
    <source>
        <dbReference type="ARBA" id="ARBA00001974"/>
    </source>
</evidence>
<dbReference type="Gene3D" id="3.30.560.10">
    <property type="entry name" value="Glucose Oxidase, domain 3"/>
    <property type="match status" value="1"/>
</dbReference>
<sequence length="585" mass="64873">MVRPPFSAWLALGLARKAVFPHLRCVPVSCYTTTSSGQKTPSFSYVVVGAGSAGCVLANRLSENPSESVLLLEAGPKDLLLGCTRLSWKIHMPAALTYNLCDEKYNWFYHTLPQAGMDGRVMYWPRGRVWGGSSSLNAMVYIRGHAEDYNRWHTEGAIGWDYEHCLPYFRKAQTHELGADRYRGGSGPLHVSRGKTDHPLHHAFIEAAQQAGYSFTDDMNGYQQEGKRWSTASAYLRPALSRQNLKAEVKCLTTRILFDGMRAVGVEYQQNGETKKVFADKEVILSGGAINSPQLLMLSGVGNADDLSKLEIPIVQHLPGVGSNLQDHLELYIQQQCTKPITLYKAQKPYHMVKIGLEWLLRFTGYGATAHLESGGFIRSRPGVTHPDIQFHFLPSQVIDHGRIMPKLEAYQVHVGPMRSTSVGWIKLKSRNPLDHPLLEPKYLSTDVDVQEFRDCVKLSREIFNQSAFEPFRGVELQPGISVRSDAEIDAFVRQKADSAYHPSCTCKMGQATDPMAVVDPETRVHGLQGLRVVDASIMPSIVSGNLNAPTIMIAEKAADAIKGLPSLQDNGVPVYKPASLETQR</sequence>
<dbReference type="InterPro" id="IPR007867">
    <property type="entry name" value="GMC_OxRtase_C"/>
</dbReference>
<dbReference type="Gene3D" id="3.50.50.60">
    <property type="entry name" value="FAD/NAD(P)-binding domain"/>
    <property type="match status" value="1"/>
</dbReference>
<dbReference type="Pfam" id="PF05199">
    <property type="entry name" value="GMC_oxred_C"/>
    <property type="match status" value="1"/>
</dbReference>
<gene>
    <name evidence="9" type="ORF">Baya_7494</name>
</gene>
<evidence type="ECO:0000313" key="10">
    <source>
        <dbReference type="Proteomes" id="UP000319801"/>
    </source>
</evidence>
<dbReference type="AlphaFoldDB" id="A0A556U1X4"/>
<dbReference type="PIRSF" id="PIRSF000137">
    <property type="entry name" value="Alcohol_oxidase"/>
    <property type="match status" value="1"/>
</dbReference>
<dbReference type="Pfam" id="PF00732">
    <property type="entry name" value="GMC_oxred_N"/>
    <property type="match status" value="1"/>
</dbReference>
<dbReference type="GO" id="GO:0050660">
    <property type="term" value="F:flavin adenine dinucleotide binding"/>
    <property type="evidence" value="ECO:0007669"/>
    <property type="project" value="InterPro"/>
</dbReference>
<name>A0A556U1X4_BAGYA</name>
<dbReference type="InterPro" id="IPR012132">
    <property type="entry name" value="GMC_OxRdtase"/>
</dbReference>
<dbReference type="Proteomes" id="UP000319801">
    <property type="component" value="Unassembled WGS sequence"/>
</dbReference>
<reference evidence="9 10" key="1">
    <citation type="journal article" date="2019" name="Genome Biol. Evol.">
        <title>Whole-Genome Sequencing of the Giant Devil Catfish, Bagarius yarrelli.</title>
        <authorList>
            <person name="Jiang W."/>
            <person name="Lv Y."/>
            <person name="Cheng L."/>
            <person name="Yang K."/>
            <person name="Chao B."/>
            <person name="Wang X."/>
            <person name="Li Y."/>
            <person name="Pan X."/>
            <person name="You X."/>
            <person name="Zhang Y."/>
            <person name="Yang J."/>
            <person name="Li J."/>
            <person name="Zhang X."/>
            <person name="Liu S."/>
            <person name="Sun C."/>
            <person name="Yang J."/>
            <person name="Shi Q."/>
        </authorList>
    </citation>
    <scope>NUCLEOTIDE SEQUENCE [LARGE SCALE GENOMIC DNA]</scope>
    <source>
        <strain evidence="9">JWS20170419001</strain>
        <tissue evidence="9">Muscle</tissue>
    </source>
</reference>
<feature type="binding site" evidence="5">
    <location>
        <position position="129"/>
    </location>
    <ligand>
        <name>FAD</name>
        <dbReference type="ChEBI" id="CHEBI:57692"/>
    </ligand>
</feature>